<proteinExistence type="predicted"/>
<evidence type="ECO:0000313" key="1">
    <source>
        <dbReference type="EMBL" id="TDH25323.1"/>
    </source>
</evidence>
<comment type="caution">
    <text evidence="1">The sequence shown here is derived from an EMBL/GenBank/DDBJ whole genome shotgun (WGS) entry which is preliminary data.</text>
</comment>
<dbReference type="Proteomes" id="UP000295627">
    <property type="component" value="Unassembled WGS sequence"/>
</dbReference>
<name>A0A4R5PG10_9MYCO</name>
<accession>A0A4R5PG10</accession>
<organism evidence="1 2">
    <name type="scientific">Mycobacteroides franklinii</name>
    <dbReference type="NCBI Taxonomy" id="948102"/>
    <lineage>
        <taxon>Bacteria</taxon>
        <taxon>Bacillati</taxon>
        <taxon>Actinomycetota</taxon>
        <taxon>Actinomycetes</taxon>
        <taxon>Mycobacteriales</taxon>
        <taxon>Mycobacteriaceae</taxon>
        <taxon>Mycobacteroides</taxon>
    </lineage>
</organism>
<reference evidence="1 2" key="1">
    <citation type="journal article" date="2019" name="Sci. Rep.">
        <title>Extended insight into the Mycobacterium chelonae-abscessus complex through whole genome sequencing of Mycobacterium salmoniphilum outbreak and Mycobacterium salmoniphilum-like strains.</title>
        <authorList>
            <person name="Behra P.R.K."/>
            <person name="Das S."/>
            <person name="Pettersson B.M.F."/>
            <person name="Shirreff L."/>
            <person name="DuCote T."/>
            <person name="Jacobsson K.G."/>
            <person name="Ennis D.G."/>
            <person name="Kirsebom L.A."/>
        </authorList>
    </citation>
    <scope>NUCLEOTIDE SEQUENCE [LARGE SCALE GENOMIC DNA]</scope>
    <source>
        <strain evidence="1 2">DSM 45524</strain>
    </source>
</reference>
<gene>
    <name evidence="1" type="ORF">EJ571_01550</name>
</gene>
<sequence>MNFEQDKGGFIKAKGPDGSEVWFKPLTLGMRNVADGVEMKFAGPYTVTVQGSAEEYLEFLEPSAEE</sequence>
<evidence type="ECO:0000313" key="2">
    <source>
        <dbReference type="Proteomes" id="UP000295627"/>
    </source>
</evidence>
<dbReference type="RefSeq" id="WP_078336041.1">
    <property type="nucleotide sequence ID" value="NZ_MAFQ01000015.1"/>
</dbReference>
<dbReference type="EMBL" id="RXLR01000006">
    <property type="protein sequence ID" value="TDH25323.1"/>
    <property type="molecule type" value="Genomic_DNA"/>
</dbReference>
<protein>
    <submittedName>
        <fullName evidence="1">Uncharacterized protein</fullName>
    </submittedName>
</protein>
<dbReference type="AlphaFoldDB" id="A0A4R5PG10"/>